<keyword evidence="2" id="KW-1185">Reference proteome</keyword>
<evidence type="ECO:0000313" key="2">
    <source>
        <dbReference type="Proteomes" id="UP001060261"/>
    </source>
</evidence>
<protein>
    <submittedName>
        <fullName evidence="1">Uncharacterized protein</fullName>
    </submittedName>
</protein>
<organism evidence="1 2">
    <name type="scientific">Deinococcus rubellus</name>
    <dbReference type="NCBI Taxonomy" id="1889240"/>
    <lineage>
        <taxon>Bacteria</taxon>
        <taxon>Thermotogati</taxon>
        <taxon>Deinococcota</taxon>
        <taxon>Deinococci</taxon>
        <taxon>Deinococcales</taxon>
        <taxon>Deinococcaceae</taxon>
        <taxon>Deinococcus</taxon>
    </lineage>
</organism>
<evidence type="ECO:0000313" key="1">
    <source>
        <dbReference type="EMBL" id="UWX65095.1"/>
    </source>
</evidence>
<gene>
    <name evidence="1" type="ORF">N0D28_05405</name>
</gene>
<proteinExistence type="predicted"/>
<reference evidence="1" key="1">
    <citation type="submission" date="2022-09" db="EMBL/GenBank/DDBJ databases">
        <title>genome sequence of Deinococcus rubellus.</title>
        <authorList>
            <person name="Srinivasan S."/>
        </authorList>
    </citation>
    <scope>NUCLEOTIDE SEQUENCE</scope>
    <source>
        <strain evidence="1">Ant6</strain>
    </source>
</reference>
<dbReference type="Proteomes" id="UP001060261">
    <property type="component" value="Chromosome"/>
</dbReference>
<sequence>MPAARLLALPLLGLLLSSCLRLPAILPRTLDFRVAPAGSELRPADLLESGLVPADKLVSIPEALARAPEGSLLLPCWRTTSLTNFWGPCSHLARKLGPGQMADQPGITQVAGTRPTDSLLPRYAVIVLDVGVRPAQFAALETRVQQLKGQMYSLSGAPNASYCSDYQNDLQRTLGLPDAVPFNAAWNALLPSDALKVPGVRVLWVGVNEAARA</sequence>
<dbReference type="PROSITE" id="PS51257">
    <property type="entry name" value="PROKAR_LIPOPROTEIN"/>
    <property type="match status" value="1"/>
</dbReference>
<dbReference type="RefSeq" id="WP_260561353.1">
    <property type="nucleotide sequence ID" value="NZ_BAABEC010000175.1"/>
</dbReference>
<accession>A0ABY5YJV6</accession>
<name>A0ABY5YJV6_9DEIO</name>
<dbReference type="EMBL" id="CP104213">
    <property type="protein sequence ID" value="UWX65095.1"/>
    <property type="molecule type" value="Genomic_DNA"/>
</dbReference>